<evidence type="ECO:0000256" key="3">
    <source>
        <dbReference type="ARBA" id="ARBA00022475"/>
    </source>
</evidence>
<sequence length="719" mass="78391">MADASVIEVPVKAIGIRRKARHSFVVIGNPNSGKSTLFNRLTGLRQTTGNYPGVTVEKHVGIMQTEIGAMELIDLPGIYCLGGQSLDERIAVDVILGRLDDVARPSGMLFVLDATHLYQGLYLLEQLLEMQVPTVVALTMTDLARARGITIDIDALQARLPGITVREVVSTRRQGIEALKQELQDLHERAAPDFPASWPALSHTAQELADRTSGELTRMDVIQSLLHPSSDAEARANALLNAGELKSAREELFGTEPPQAVEARQRYRWVRGVLGEVLNEAPLLGQVGARLGNWLNRPWPATVAFFALMALVFQAVFSWATPMMDAIDAGASDLGLWVSAAAGDGMLGSFLSDGLIAGVGSVIVFLPQILILFLFIIVLEDSGYLARAAFLMDRVMRTVGLSGQSVIPMLSSFACAVPAIMATRVIPDRRDRIATILAAPFMTCSARLPIYALLIAAFVPAGSLGWFNLQGIVLFGLYLLGIFGGLVTARLLKLTALRGPKPVFVLALPEFRKPDLVTVLLKLWDRVRVFLKRAGTVIFAVAVVVWVLAYFPRAEVVTDPPGPSVTSMQGPAGDTPQQQAEAMQLSQSWLGRMGRWVEPVFEPLGWDWRVSSAVIAGFPAREVVVAVLGTLYAVGSDTDEETLAGRLRSATWPDGRPVFTLPMVLGLLVFYAWCLQCAATLATIRRETNSWRWPIFAWFYMTTLGYVAALLIYQIGSRL</sequence>
<feature type="transmembrane region" description="Helical" evidence="15">
    <location>
        <begin position="299"/>
        <end position="320"/>
    </location>
</feature>
<dbReference type="Pfam" id="PF07664">
    <property type="entry name" value="FeoB_C"/>
    <property type="match status" value="1"/>
</dbReference>
<feature type="binding site" evidence="14">
    <location>
        <position position="43"/>
    </location>
    <ligand>
        <name>Mg(2+)</name>
        <dbReference type="ChEBI" id="CHEBI:18420"/>
        <label>2</label>
    </ligand>
</feature>
<dbReference type="InterPro" id="IPR027417">
    <property type="entry name" value="P-loop_NTPase"/>
</dbReference>
<evidence type="ECO:0000313" key="18">
    <source>
        <dbReference type="Proteomes" id="UP001359886"/>
    </source>
</evidence>
<dbReference type="EMBL" id="JAZHOG010000004">
    <property type="protein sequence ID" value="MEJ8567477.1"/>
    <property type="molecule type" value="Genomic_DNA"/>
</dbReference>
<organism evidence="17 18">
    <name type="scientific">Elongatibacter sediminis</name>
    <dbReference type="NCBI Taxonomy" id="3119006"/>
    <lineage>
        <taxon>Bacteria</taxon>
        <taxon>Pseudomonadati</taxon>
        <taxon>Pseudomonadota</taxon>
        <taxon>Gammaproteobacteria</taxon>
        <taxon>Chromatiales</taxon>
        <taxon>Wenzhouxiangellaceae</taxon>
        <taxon>Elongatibacter</taxon>
    </lineage>
</organism>
<keyword evidence="2 15" id="KW-0813">Transport</keyword>
<dbReference type="Pfam" id="PF02421">
    <property type="entry name" value="FeoB_N"/>
    <property type="match status" value="1"/>
</dbReference>
<evidence type="ECO:0000256" key="12">
    <source>
        <dbReference type="NCBIfam" id="TIGR00437"/>
    </source>
</evidence>
<evidence type="ECO:0000256" key="2">
    <source>
        <dbReference type="ARBA" id="ARBA00022448"/>
    </source>
</evidence>
<feature type="transmembrane region" description="Helical" evidence="15">
    <location>
        <begin position="471"/>
        <end position="492"/>
    </location>
</feature>
<feature type="transmembrane region" description="Helical" evidence="15">
    <location>
        <begin position="399"/>
        <end position="421"/>
    </location>
</feature>
<evidence type="ECO:0000256" key="5">
    <source>
        <dbReference type="ARBA" id="ARBA00022692"/>
    </source>
</evidence>
<evidence type="ECO:0000256" key="15">
    <source>
        <dbReference type="RuleBase" id="RU362098"/>
    </source>
</evidence>
<dbReference type="GO" id="GO:0005525">
    <property type="term" value="F:GTP binding"/>
    <property type="evidence" value="ECO:0007669"/>
    <property type="project" value="UniProtKB-KW"/>
</dbReference>
<keyword evidence="6 13" id="KW-0547">Nucleotide-binding</keyword>
<evidence type="ECO:0000259" key="16">
    <source>
        <dbReference type="PROSITE" id="PS51711"/>
    </source>
</evidence>
<dbReference type="InterPro" id="IPR011640">
    <property type="entry name" value="Fe2_transport_prot_B_C"/>
</dbReference>
<keyword evidence="5 15" id="KW-0812">Transmembrane</keyword>
<comment type="caution">
    <text evidence="17">The sequence shown here is derived from an EMBL/GenBank/DDBJ whole genome shotgun (WGS) entry which is preliminary data.</text>
</comment>
<feature type="binding site" evidence="13">
    <location>
        <begin position="74"/>
        <end position="77"/>
    </location>
    <ligand>
        <name>GTP</name>
        <dbReference type="ChEBI" id="CHEBI:37565"/>
        <label>1</label>
    </ligand>
</feature>
<feature type="binding site" evidence="13">
    <location>
        <begin position="53"/>
        <end position="57"/>
    </location>
    <ligand>
        <name>GTP</name>
        <dbReference type="ChEBI" id="CHEBI:37565"/>
        <label>1</label>
    </ligand>
</feature>
<evidence type="ECO:0000256" key="11">
    <source>
        <dbReference type="ARBA" id="ARBA00023136"/>
    </source>
</evidence>
<reference evidence="17 18" key="1">
    <citation type="submission" date="2024-02" db="EMBL/GenBank/DDBJ databases">
        <title>A novel Wenzhouxiangellaceae bacterium, isolated from coastal sediments.</title>
        <authorList>
            <person name="Du Z.-J."/>
            <person name="Ye Y.-Q."/>
            <person name="Zhang X.-Y."/>
        </authorList>
    </citation>
    <scope>NUCLEOTIDE SEQUENCE [LARGE SCALE GENOMIC DNA]</scope>
    <source>
        <strain evidence="17 18">CH-27</strain>
    </source>
</reference>
<feature type="domain" description="FeoB-type G" evidence="16">
    <location>
        <begin position="21"/>
        <end position="189"/>
    </location>
</feature>
<dbReference type="Proteomes" id="UP001359886">
    <property type="component" value="Unassembled WGS sequence"/>
</dbReference>
<dbReference type="InterPro" id="IPR006073">
    <property type="entry name" value="GTP-bd"/>
</dbReference>
<keyword evidence="14" id="KW-0460">Magnesium</keyword>
<dbReference type="GO" id="GO:0046872">
    <property type="term" value="F:metal ion binding"/>
    <property type="evidence" value="ECO:0007669"/>
    <property type="project" value="UniProtKB-KW"/>
</dbReference>
<dbReference type="InterPro" id="IPR011642">
    <property type="entry name" value="Gate_dom"/>
</dbReference>
<dbReference type="CDD" id="cd01879">
    <property type="entry name" value="FeoB"/>
    <property type="match status" value="1"/>
</dbReference>
<evidence type="ECO:0000256" key="9">
    <source>
        <dbReference type="ARBA" id="ARBA00023065"/>
    </source>
</evidence>
<keyword evidence="3" id="KW-1003">Cell membrane</keyword>
<dbReference type="PROSITE" id="PS51711">
    <property type="entry name" value="G_FEOB"/>
    <property type="match status" value="1"/>
</dbReference>
<keyword evidence="14" id="KW-0479">Metal-binding</keyword>
<comment type="similarity">
    <text evidence="15">Belongs to the TRAFAC class TrmE-Era-EngA-EngB-Septin-like GTPase superfamily. FeoB GTPase (TC 9.A.8) family.</text>
</comment>
<feature type="transmembrane region" description="Helical" evidence="15">
    <location>
        <begin position="355"/>
        <end position="379"/>
    </location>
</feature>
<dbReference type="RefSeq" id="WP_354694797.1">
    <property type="nucleotide sequence ID" value="NZ_JAZHOG010000004.1"/>
</dbReference>
<feature type="transmembrane region" description="Helical" evidence="15">
    <location>
        <begin position="530"/>
        <end position="551"/>
    </location>
</feature>
<protein>
    <recommendedName>
        <fullName evidence="12 15">Ferrous iron transport protein B</fullName>
    </recommendedName>
</protein>
<dbReference type="PRINTS" id="PR00326">
    <property type="entry name" value="GTP1OBG"/>
</dbReference>
<feature type="binding site" evidence="13">
    <location>
        <begin position="28"/>
        <end position="35"/>
    </location>
    <ligand>
        <name>GTP</name>
        <dbReference type="ChEBI" id="CHEBI:37565"/>
        <label>1</label>
    </ligand>
</feature>
<dbReference type="PANTHER" id="PTHR43185">
    <property type="entry name" value="FERROUS IRON TRANSPORT PROTEIN B"/>
    <property type="match status" value="1"/>
</dbReference>
<keyword evidence="9" id="KW-0406">Ion transport</keyword>
<keyword evidence="7 15" id="KW-1133">Transmembrane helix</keyword>
<evidence type="ECO:0000256" key="8">
    <source>
        <dbReference type="ARBA" id="ARBA00023004"/>
    </source>
</evidence>
<dbReference type="PANTHER" id="PTHR43185:SF1">
    <property type="entry name" value="FE(2+) TRANSPORTER FEOB"/>
    <property type="match status" value="1"/>
</dbReference>
<evidence type="ECO:0000256" key="13">
    <source>
        <dbReference type="PIRSR" id="PIRSR603373-1"/>
    </source>
</evidence>
<evidence type="ECO:0000313" key="17">
    <source>
        <dbReference type="EMBL" id="MEJ8567477.1"/>
    </source>
</evidence>
<comment type="function">
    <text evidence="15">Probable transporter of a GTP-driven Fe(2+) uptake system.</text>
</comment>
<dbReference type="GO" id="GO:0015093">
    <property type="term" value="F:ferrous iron transmembrane transporter activity"/>
    <property type="evidence" value="ECO:0007669"/>
    <property type="project" value="UniProtKB-UniRule"/>
</dbReference>
<dbReference type="GO" id="GO:0005886">
    <property type="term" value="C:plasma membrane"/>
    <property type="evidence" value="ECO:0007669"/>
    <property type="project" value="UniProtKB-SubCell"/>
</dbReference>
<evidence type="ECO:0000256" key="14">
    <source>
        <dbReference type="PIRSR" id="PIRSR603373-2"/>
    </source>
</evidence>
<dbReference type="InterPro" id="IPR030389">
    <property type="entry name" value="G_FEOB_dom"/>
</dbReference>
<dbReference type="AlphaFoldDB" id="A0AAW9R6A3"/>
<accession>A0AAW9R6A3</accession>
<dbReference type="InterPro" id="IPR003373">
    <property type="entry name" value="Fe2_transport_prot-B"/>
</dbReference>
<keyword evidence="18" id="KW-1185">Reference proteome</keyword>
<keyword evidence="8 15" id="KW-0408">Iron</keyword>
<evidence type="ECO:0000256" key="1">
    <source>
        <dbReference type="ARBA" id="ARBA00004651"/>
    </source>
</evidence>
<dbReference type="InterPro" id="IPR050860">
    <property type="entry name" value="FeoB_GTPase"/>
</dbReference>
<evidence type="ECO:0000256" key="4">
    <source>
        <dbReference type="ARBA" id="ARBA00022496"/>
    </source>
</evidence>
<keyword evidence="11 15" id="KW-0472">Membrane</keyword>
<keyword evidence="10 13" id="KW-0342">GTP-binding</keyword>
<feature type="binding site" evidence="14">
    <location>
        <position position="39"/>
    </location>
    <ligand>
        <name>Mg(2+)</name>
        <dbReference type="ChEBI" id="CHEBI:18420"/>
        <label>2</label>
    </ligand>
</feature>
<feature type="transmembrane region" description="Helical" evidence="15">
    <location>
        <begin position="659"/>
        <end position="684"/>
    </location>
</feature>
<evidence type="ECO:0000256" key="10">
    <source>
        <dbReference type="ARBA" id="ARBA00023134"/>
    </source>
</evidence>
<dbReference type="SUPFAM" id="SSF52540">
    <property type="entry name" value="P-loop containing nucleoside triphosphate hydrolases"/>
    <property type="match status" value="1"/>
</dbReference>
<keyword evidence="4 15" id="KW-0410">Iron transport</keyword>
<dbReference type="Gene3D" id="3.40.50.300">
    <property type="entry name" value="P-loop containing nucleotide triphosphate hydrolases"/>
    <property type="match status" value="1"/>
</dbReference>
<gene>
    <name evidence="17" type="primary">feoB</name>
    <name evidence="17" type="ORF">V3330_07555</name>
</gene>
<feature type="transmembrane region" description="Helical" evidence="15">
    <location>
        <begin position="433"/>
        <end position="459"/>
    </location>
</feature>
<dbReference type="NCBIfam" id="TIGR00437">
    <property type="entry name" value="feoB"/>
    <property type="match status" value="1"/>
</dbReference>
<proteinExistence type="inferred from homology"/>
<feature type="transmembrane region" description="Helical" evidence="15">
    <location>
        <begin position="696"/>
        <end position="716"/>
    </location>
</feature>
<evidence type="ECO:0000256" key="6">
    <source>
        <dbReference type="ARBA" id="ARBA00022741"/>
    </source>
</evidence>
<name>A0AAW9R6A3_9GAMM</name>
<comment type="subcellular location">
    <subcellularLocation>
        <location evidence="15">Cell inner membrane</location>
        <topology evidence="15">Multi-pass membrane protein</topology>
    </subcellularLocation>
    <subcellularLocation>
        <location evidence="1">Cell membrane</location>
        <topology evidence="1">Multi-pass membrane protein</topology>
    </subcellularLocation>
</comment>
<feature type="binding site" evidence="14">
    <location>
        <position position="42"/>
    </location>
    <ligand>
        <name>Mg(2+)</name>
        <dbReference type="ChEBI" id="CHEBI:18420"/>
        <label>2</label>
    </ligand>
</feature>
<dbReference type="Pfam" id="PF07670">
    <property type="entry name" value="Gate"/>
    <property type="match status" value="2"/>
</dbReference>
<evidence type="ECO:0000256" key="7">
    <source>
        <dbReference type="ARBA" id="ARBA00022989"/>
    </source>
</evidence>
<feature type="binding site" evidence="13">
    <location>
        <begin position="169"/>
        <end position="171"/>
    </location>
    <ligand>
        <name>GTP</name>
        <dbReference type="ChEBI" id="CHEBI:37565"/>
        <label>1</label>
    </ligand>
</feature>